<organism evidence="2">
    <name type="scientific">Pseudoalteromonas translucida KMM 520</name>
    <dbReference type="NCBI Taxonomy" id="1315283"/>
    <lineage>
        <taxon>Bacteria</taxon>
        <taxon>Pseudomonadati</taxon>
        <taxon>Pseudomonadota</taxon>
        <taxon>Gammaproteobacteria</taxon>
        <taxon>Alteromonadales</taxon>
        <taxon>Pseudoalteromonadaceae</taxon>
        <taxon>Pseudoalteromonas</taxon>
    </lineage>
</organism>
<feature type="domain" description="Flagellar Assembly Protein A N-terminal region" evidence="1">
    <location>
        <begin position="75"/>
        <end position="251"/>
    </location>
</feature>
<dbReference type="Pfam" id="PF20250">
    <property type="entry name" value="FapA_N"/>
    <property type="match status" value="1"/>
</dbReference>
<dbReference type="PANTHER" id="PTHR38032">
    <property type="entry name" value="POLYMERASE-RELATED"/>
    <property type="match status" value="1"/>
</dbReference>
<dbReference type="Pfam" id="PF03961">
    <property type="entry name" value="FapA"/>
    <property type="match status" value="1"/>
</dbReference>
<evidence type="ECO:0000313" key="3">
    <source>
        <dbReference type="Proteomes" id="UP000065261"/>
    </source>
</evidence>
<dbReference type="OrthoDB" id="5807941at2"/>
<accession>A0A0U2NI11</accession>
<dbReference type="AlphaFoldDB" id="A0A0U2NI11"/>
<dbReference type="GO" id="GO:0000902">
    <property type="term" value="P:cell morphogenesis"/>
    <property type="evidence" value="ECO:0007669"/>
    <property type="project" value="InterPro"/>
</dbReference>
<protein>
    <recommendedName>
        <fullName evidence="1">Flagellar Assembly Protein A N-terminal region domain-containing protein</fullName>
    </recommendedName>
</protein>
<dbReference type="PATRIC" id="fig|1315283.4.peg.2226"/>
<dbReference type="KEGG" id="ptn:PTRA_a2559"/>
<dbReference type="InterPro" id="IPR005646">
    <property type="entry name" value="FapA"/>
</dbReference>
<dbReference type="Proteomes" id="UP000065261">
    <property type="component" value="Chromosome I"/>
</dbReference>
<gene>
    <name evidence="2" type="ORF">PTRA_a2559</name>
</gene>
<dbReference type="InterPro" id="IPR046866">
    <property type="entry name" value="FapA_N"/>
</dbReference>
<reference evidence="2 3" key="1">
    <citation type="submission" date="2015-03" db="EMBL/GenBank/DDBJ databases">
        <authorList>
            <person name="Murphy D."/>
        </authorList>
    </citation>
    <scope>NUCLEOTIDE SEQUENCE [LARGE SCALE GENOMIC DNA]</scope>
    <source>
        <strain evidence="2 3">KMM 520</strain>
    </source>
</reference>
<dbReference type="EMBL" id="CP011034">
    <property type="protein sequence ID" value="ALS33635.1"/>
    <property type="molecule type" value="Genomic_DNA"/>
</dbReference>
<name>A0A0U2NI11_9GAMM</name>
<proteinExistence type="predicted"/>
<evidence type="ECO:0000313" key="2">
    <source>
        <dbReference type="EMBL" id="ALS33635.1"/>
    </source>
</evidence>
<evidence type="ECO:0000259" key="1">
    <source>
        <dbReference type="Pfam" id="PF20250"/>
    </source>
</evidence>
<dbReference type="RefSeq" id="WP_058373822.1">
    <property type="nucleotide sequence ID" value="NZ_CP011034.1"/>
</dbReference>
<dbReference type="SUPFAM" id="SSF63848">
    <property type="entry name" value="Cell-division inhibitor MinC, C-terminal domain"/>
    <property type="match status" value="1"/>
</dbReference>
<dbReference type="InterPro" id="IPR046865">
    <property type="entry name" value="FapA_b_solenoid"/>
</dbReference>
<dbReference type="InterPro" id="IPR036145">
    <property type="entry name" value="MinC_C_sf"/>
</dbReference>
<dbReference type="PANTHER" id="PTHR38032:SF1">
    <property type="entry name" value="RNA-BINDING PROTEIN KHPB N-TERMINAL DOMAIN-CONTAINING PROTEIN"/>
    <property type="match status" value="1"/>
</dbReference>
<sequence>MSVFSFNQQTGYLSLLKHPIDSGFIATTTQLITLIEQSQYCDFEIIAVNISKLFAQSKNYQSESLIVAHAINAAITINIDDKNMVAEATIKTAKGGVLLSMQDAQKALFDAGISKGISPQALDNFLGQQFEHPAGSEYSAIIAHGRNPKKGLDAKFVRLCSTAQDRVLSPQAKEGGKVDMKNLGAIITVKPGTPLMQRVAATLGEDGYTVFGDIILAKPGKEHQLQPFEGTKIDPNNPNILIADCKGVPVALPRGMRVDDVLCFDNVDVSTGHIDFTGSVIISGDIKDGMHVKANGDITVLGFVESGTIHSKGAVTIMLGAIGRKREVDEAFSCHIIAQRTICIGYAQYCHIETAQDLFIERQALHCDLRAKRLIRVGKANNPRGKVIGGNILDALRLETGELGAPAGTKTKVFLAQHWFELREKQTEIFDFEKLLADKSAVLKNARIKANKIPTPAQRQLFLDKIQLNEQHIQTRTAQLQRQKQLIKHKIMQLLATSYLKVNDLMHPGVELKIAKDTKQFSRIYPPHLVKLSEGKITQAF</sequence>